<dbReference type="EMBL" id="LDWY01000071">
    <property type="protein sequence ID" value="PHY90205.1"/>
    <property type="molecule type" value="Genomic_DNA"/>
</dbReference>
<reference evidence="3" key="1">
    <citation type="submission" date="2015-06" db="EMBL/GenBank/DDBJ databases">
        <authorList>
            <person name="Parisi A."/>
            <person name="Chiara M."/>
            <person name="Florio D."/>
            <person name="Miccolupo A."/>
            <person name="Manzari C."/>
            <person name="Mion D."/>
            <person name="Caruso M."/>
            <person name="D'erchia A.M."/>
            <person name="Zanoni R."/>
        </authorList>
    </citation>
    <scope>NUCLEOTIDE SEQUENCE [LARGE SCALE GENOMIC DNA]</scope>
    <source>
        <strain evidence="3">73/13</strain>
    </source>
</reference>
<gene>
    <name evidence="2" type="ORF">AA994_05790</name>
</gene>
<dbReference type="RefSeq" id="WP_099461861.1">
    <property type="nucleotide sequence ID" value="NZ_CP041617.1"/>
</dbReference>
<sequence>MKRAFSFVELVISIIILAFIFSSISLFYTQVDKNNATLKFFERLYALEARLLMHSNDREIFVANDMLKPLRLKETIVKDEIFELKKIEPFDKAYRQYFYNEKSF</sequence>
<proteinExistence type="predicted"/>
<evidence type="ECO:0000313" key="2">
    <source>
        <dbReference type="EMBL" id="PHY90205.1"/>
    </source>
</evidence>
<keyword evidence="1" id="KW-0812">Transmembrane</keyword>
<evidence type="ECO:0000313" key="3">
    <source>
        <dbReference type="Proteomes" id="UP000237472"/>
    </source>
</evidence>
<evidence type="ECO:0000256" key="1">
    <source>
        <dbReference type="SAM" id="Phobius"/>
    </source>
</evidence>
<keyword evidence="1" id="KW-1133">Transmembrane helix</keyword>
<comment type="caution">
    <text evidence="2">The sequence shown here is derived from an EMBL/GenBank/DDBJ whole genome shotgun (WGS) entry which is preliminary data.</text>
</comment>
<name>A0A2G4R318_9BACT</name>
<dbReference type="GeneID" id="77266990"/>
<feature type="transmembrane region" description="Helical" evidence="1">
    <location>
        <begin position="7"/>
        <end position="28"/>
    </location>
</feature>
<keyword evidence="1" id="KW-0472">Membrane</keyword>
<organism evidence="2 3">
    <name type="scientific">Campylobacter vulpis</name>
    <dbReference type="NCBI Taxonomy" id="1655500"/>
    <lineage>
        <taxon>Bacteria</taxon>
        <taxon>Pseudomonadati</taxon>
        <taxon>Campylobacterota</taxon>
        <taxon>Epsilonproteobacteria</taxon>
        <taxon>Campylobacterales</taxon>
        <taxon>Campylobacteraceae</taxon>
        <taxon>Campylobacter</taxon>
    </lineage>
</organism>
<protein>
    <submittedName>
        <fullName evidence="2">Transformation system protein</fullName>
    </submittedName>
</protein>
<dbReference type="AlphaFoldDB" id="A0A2G4R318"/>
<accession>A0A2G4R318</accession>
<dbReference type="Proteomes" id="UP000237472">
    <property type="component" value="Unassembled WGS sequence"/>
</dbReference>
<dbReference type="OrthoDB" id="5362832at2"/>